<proteinExistence type="inferred from homology"/>
<dbReference type="SUPFAM" id="SSF159127">
    <property type="entry name" value="HupF/HypC-like"/>
    <property type="match status" value="1"/>
</dbReference>
<sequence>MCLGIPGQVVEIIDPADHRATVDVDGVRREVNVGLVMGDAGGLNVGDWVLIHVGFAMTKIDEEEAASTLDFIKQLGSVYDDEIRDFSTEAPL</sequence>
<dbReference type="GO" id="GO:0005506">
    <property type="term" value="F:iron ion binding"/>
    <property type="evidence" value="ECO:0007669"/>
    <property type="project" value="TreeGrafter"/>
</dbReference>
<gene>
    <name evidence="2" type="ORF">AVDCRST_MAG10-2910</name>
</gene>
<dbReference type="PROSITE" id="PS01097">
    <property type="entry name" value="HUPF_HYPC"/>
    <property type="match status" value="1"/>
</dbReference>
<dbReference type="InterPro" id="IPR001109">
    <property type="entry name" value="Hydrogenase_HupF/HypC"/>
</dbReference>
<dbReference type="EMBL" id="CADCTB010000179">
    <property type="protein sequence ID" value="CAA9264047.1"/>
    <property type="molecule type" value="Genomic_DNA"/>
</dbReference>
<name>A0A6J4J120_9ACTN</name>
<dbReference type="AlphaFoldDB" id="A0A6J4J120"/>
<protein>
    <submittedName>
        <fullName evidence="2">[NiFe] hydrogenase metallocenter assembly protein HypC</fullName>
    </submittedName>
</protein>
<evidence type="ECO:0000256" key="1">
    <source>
        <dbReference type="ARBA" id="ARBA00006018"/>
    </source>
</evidence>
<dbReference type="Pfam" id="PF01455">
    <property type="entry name" value="HupF_HypC"/>
    <property type="match status" value="1"/>
</dbReference>
<comment type="similarity">
    <text evidence="1">Belongs to the HupF/HypC family.</text>
</comment>
<organism evidence="2">
    <name type="scientific">uncultured Acidimicrobiales bacterium</name>
    <dbReference type="NCBI Taxonomy" id="310071"/>
    <lineage>
        <taxon>Bacteria</taxon>
        <taxon>Bacillati</taxon>
        <taxon>Actinomycetota</taxon>
        <taxon>Acidimicrobiia</taxon>
        <taxon>Acidimicrobiales</taxon>
        <taxon>environmental samples</taxon>
    </lineage>
</organism>
<dbReference type="GO" id="GO:1902670">
    <property type="term" value="F:carbon dioxide binding"/>
    <property type="evidence" value="ECO:0007669"/>
    <property type="project" value="TreeGrafter"/>
</dbReference>
<dbReference type="PRINTS" id="PR00445">
    <property type="entry name" value="HUPFHYPC"/>
</dbReference>
<dbReference type="NCBIfam" id="TIGR00074">
    <property type="entry name" value="hypC_hupF"/>
    <property type="match status" value="1"/>
</dbReference>
<evidence type="ECO:0000313" key="2">
    <source>
        <dbReference type="EMBL" id="CAA9264047.1"/>
    </source>
</evidence>
<dbReference type="InterPro" id="IPR019812">
    <property type="entry name" value="Hydgase_assmbl_chp_CS"/>
</dbReference>
<dbReference type="GO" id="GO:0051604">
    <property type="term" value="P:protein maturation"/>
    <property type="evidence" value="ECO:0007669"/>
    <property type="project" value="TreeGrafter"/>
</dbReference>
<dbReference type="PANTHER" id="PTHR35177">
    <property type="entry name" value="HYDROGENASE MATURATION FACTOR HYBG"/>
    <property type="match status" value="1"/>
</dbReference>
<reference evidence="2" key="1">
    <citation type="submission" date="2020-02" db="EMBL/GenBank/DDBJ databases">
        <authorList>
            <person name="Meier V. D."/>
        </authorList>
    </citation>
    <scope>NUCLEOTIDE SEQUENCE</scope>
    <source>
        <strain evidence="2">AVDCRST_MAG10</strain>
    </source>
</reference>
<dbReference type="Gene3D" id="2.30.30.140">
    <property type="match status" value="1"/>
</dbReference>
<accession>A0A6J4J120</accession>
<dbReference type="FunFam" id="2.30.30.140:FF:000022">
    <property type="entry name" value="Hydrogenase assembly chaperone HybG"/>
    <property type="match status" value="1"/>
</dbReference>
<dbReference type="PANTHER" id="PTHR35177:SF2">
    <property type="entry name" value="HYDROGENASE MATURATION FACTOR HYBG"/>
    <property type="match status" value="1"/>
</dbReference>